<feature type="transmembrane region" description="Helical" evidence="1">
    <location>
        <begin position="6"/>
        <end position="31"/>
    </location>
</feature>
<keyword evidence="1" id="KW-1133">Transmembrane helix</keyword>
<evidence type="ECO:0000313" key="3">
    <source>
        <dbReference type="EMBL" id="NCI50205.1"/>
    </source>
</evidence>
<feature type="transmembrane region" description="Helical" evidence="1">
    <location>
        <begin position="127"/>
        <end position="150"/>
    </location>
</feature>
<evidence type="ECO:0000259" key="2">
    <source>
        <dbReference type="Pfam" id="PF13386"/>
    </source>
</evidence>
<feature type="transmembrane region" description="Helical" evidence="1">
    <location>
        <begin position="156"/>
        <end position="182"/>
    </location>
</feature>
<feature type="transmembrane region" description="Helical" evidence="1">
    <location>
        <begin position="43"/>
        <end position="63"/>
    </location>
</feature>
<feature type="transmembrane region" description="Helical" evidence="1">
    <location>
        <begin position="75"/>
        <end position="95"/>
    </location>
</feature>
<dbReference type="PANTHER" id="PTHR42208">
    <property type="entry name" value="HEAVY METAL TRANSPORTER-RELATED"/>
    <property type="match status" value="1"/>
</dbReference>
<protein>
    <submittedName>
        <fullName evidence="3">Sulfite exporter TauE/SafE family protein</fullName>
    </submittedName>
</protein>
<evidence type="ECO:0000313" key="4">
    <source>
        <dbReference type="Proteomes" id="UP000753802"/>
    </source>
</evidence>
<dbReference type="EMBL" id="JAACJS010000012">
    <property type="protein sequence ID" value="NCI50205.1"/>
    <property type="molecule type" value="Genomic_DNA"/>
</dbReference>
<sequence>MTAAAFILTGFGMGLAGSLHCVGMCGPLMMALPLHSFSTAKKIIAIVLYHSGRLMSYAMLGAATGMVGRQFFIGGYQQAFSIAIGMVLLATVLVTRRKGTLLQRSWLYKKVQSLMVRFLQQPSLKTVWMMGAANGLLPCGMVYVAMVAAASTGSVVYGSLFMLLFGSGTIPLLMLASFAGIFFRPRVRLALKKVSPYVTAFIAVLLVLRGLNLNIPYLSPLLSLPGNEEVISCH</sequence>
<proteinExistence type="predicted"/>
<accession>A0ABW9ZUP2</accession>
<organism evidence="3 4">
    <name type="scientific">Sediminibacterium roseum</name>
    <dbReference type="NCBI Taxonomy" id="1978412"/>
    <lineage>
        <taxon>Bacteria</taxon>
        <taxon>Pseudomonadati</taxon>
        <taxon>Bacteroidota</taxon>
        <taxon>Chitinophagia</taxon>
        <taxon>Chitinophagales</taxon>
        <taxon>Chitinophagaceae</taxon>
        <taxon>Sediminibacterium</taxon>
    </lineage>
</organism>
<keyword evidence="1" id="KW-0812">Transmembrane</keyword>
<dbReference type="Pfam" id="PF13386">
    <property type="entry name" value="DsbD_2"/>
    <property type="match status" value="1"/>
</dbReference>
<name>A0ABW9ZUP2_9BACT</name>
<feature type="transmembrane region" description="Helical" evidence="1">
    <location>
        <begin position="194"/>
        <end position="215"/>
    </location>
</feature>
<dbReference type="RefSeq" id="WP_161818512.1">
    <property type="nucleotide sequence ID" value="NZ_JAACJS010000012.1"/>
</dbReference>
<keyword evidence="4" id="KW-1185">Reference proteome</keyword>
<comment type="caution">
    <text evidence="3">The sequence shown here is derived from an EMBL/GenBank/DDBJ whole genome shotgun (WGS) entry which is preliminary data.</text>
</comment>
<dbReference type="Proteomes" id="UP000753802">
    <property type="component" value="Unassembled WGS sequence"/>
</dbReference>
<evidence type="ECO:0000256" key="1">
    <source>
        <dbReference type="SAM" id="Phobius"/>
    </source>
</evidence>
<reference evidence="3 4" key="1">
    <citation type="submission" date="2020-01" db="EMBL/GenBank/DDBJ databases">
        <title>Genome analysis.</title>
        <authorList>
            <person name="Wu S."/>
            <person name="Wang G."/>
        </authorList>
    </citation>
    <scope>NUCLEOTIDE SEQUENCE [LARGE SCALE GENOMIC DNA]</scope>
    <source>
        <strain evidence="3 4">SYL130</strain>
    </source>
</reference>
<dbReference type="InterPro" id="IPR039447">
    <property type="entry name" value="UreH-like_TM_dom"/>
</dbReference>
<feature type="domain" description="Urease accessory protein UreH-like transmembrane" evidence="2">
    <location>
        <begin position="10"/>
        <end position="204"/>
    </location>
</feature>
<dbReference type="PANTHER" id="PTHR42208:SF1">
    <property type="entry name" value="HEAVY METAL TRANSPORTER"/>
    <property type="match status" value="1"/>
</dbReference>
<keyword evidence="1" id="KW-0472">Membrane</keyword>
<gene>
    <name evidence="3" type="ORF">GWC95_09740</name>
</gene>